<keyword evidence="8" id="KW-1185">Reference proteome</keyword>
<dbReference type="GO" id="GO:0008483">
    <property type="term" value="F:transaminase activity"/>
    <property type="evidence" value="ECO:0007669"/>
    <property type="project" value="UniProtKB-KW"/>
</dbReference>
<dbReference type="Gene3D" id="3.40.640.10">
    <property type="entry name" value="Type I PLP-dependent aspartate aminotransferase-like (Major domain)"/>
    <property type="match status" value="1"/>
</dbReference>
<feature type="domain" description="Aminotransferase class I/classII large" evidence="6">
    <location>
        <begin position="32"/>
        <end position="343"/>
    </location>
</feature>
<evidence type="ECO:0000256" key="3">
    <source>
        <dbReference type="ARBA" id="ARBA00022576"/>
    </source>
</evidence>
<dbReference type="PRINTS" id="PR00753">
    <property type="entry name" value="ACCSYNTHASE"/>
</dbReference>
<dbReference type="InterPro" id="IPR015424">
    <property type="entry name" value="PyrdxlP-dep_Trfase"/>
</dbReference>
<dbReference type="SUPFAM" id="SSF53383">
    <property type="entry name" value="PLP-dependent transferases"/>
    <property type="match status" value="1"/>
</dbReference>
<dbReference type="GO" id="GO:0006520">
    <property type="term" value="P:amino acid metabolic process"/>
    <property type="evidence" value="ECO:0007669"/>
    <property type="project" value="InterPro"/>
</dbReference>
<keyword evidence="4" id="KW-0808">Transferase</keyword>
<gene>
    <name evidence="7" type="ORF">EAH69_13180</name>
</gene>
<dbReference type="GO" id="GO:0030170">
    <property type="term" value="F:pyridoxal phosphate binding"/>
    <property type="evidence" value="ECO:0007669"/>
    <property type="project" value="InterPro"/>
</dbReference>
<sequence length="399" mass="44398">MLVLSNKSQNMPASPIRKLVPYADAAKQRGTKVYHLNIGQPDIESPKAVLEGLKNFPSNIISYTHSEGTLEYREALASYYNNRGIDVTSSDFIATLGGSEALLFIFGIIANPGDEVIIPEPFYANYNGFTCENDVNIVPVPSSIENNFGLPPVEEFAKKITDKTRAILICNPGNPTGYVYSKEELEQLRDIVLEHDIYLIADEVYAEYLYTEEPFTSILSFPELKNHAIVIDSESKRFSLCGARSGAIVTRNQDFMGVAMRFAQARLSPVELSQYMATLAHNNVGNYFEDCRAEYLKRRDVLVNGLKEIPGVIVPNPKGAFYCMIQLPVDNAEKFAIWLLESFNSNGETVMLAPGAGFYSTPNAGVQEVRLAYVLKTEDLVRSVEILKEALEQYPGTTR</sequence>
<keyword evidence="5" id="KW-0663">Pyridoxal phosphate</keyword>
<comment type="caution">
    <text evidence="7">The sequence shown here is derived from an EMBL/GenBank/DDBJ whole genome shotgun (WGS) entry which is preliminary data.</text>
</comment>
<dbReference type="CDD" id="cd00609">
    <property type="entry name" value="AAT_like"/>
    <property type="match status" value="1"/>
</dbReference>
<dbReference type="InterPro" id="IPR015421">
    <property type="entry name" value="PyrdxlP-dep_Trfase_major"/>
</dbReference>
<accession>A0A3L9M3M0</accession>
<evidence type="ECO:0000256" key="4">
    <source>
        <dbReference type="ARBA" id="ARBA00022679"/>
    </source>
</evidence>
<keyword evidence="3 7" id="KW-0032">Aminotransferase</keyword>
<evidence type="ECO:0000256" key="1">
    <source>
        <dbReference type="ARBA" id="ARBA00001933"/>
    </source>
</evidence>
<dbReference type="Proteomes" id="UP000275348">
    <property type="component" value="Unassembled WGS sequence"/>
</dbReference>
<evidence type="ECO:0000313" key="8">
    <source>
        <dbReference type="Proteomes" id="UP000275348"/>
    </source>
</evidence>
<dbReference type="AlphaFoldDB" id="A0A3L9M3M0"/>
<dbReference type="Pfam" id="PF00155">
    <property type="entry name" value="Aminotran_1_2"/>
    <property type="match status" value="1"/>
</dbReference>
<dbReference type="Gene3D" id="3.90.1150.10">
    <property type="entry name" value="Aspartate Aminotransferase, domain 1"/>
    <property type="match status" value="1"/>
</dbReference>
<dbReference type="PANTHER" id="PTHR46383">
    <property type="entry name" value="ASPARTATE AMINOTRANSFERASE"/>
    <property type="match status" value="1"/>
</dbReference>
<protein>
    <submittedName>
        <fullName evidence="7">Pyridoxal phosphate-dependent aminotransferase</fullName>
    </submittedName>
</protein>
<comment type="cofactor">
    <cofactor evidence="1">
        <name>pyridoxal 5'-phosphate</name>
        <dbReference type="ChEBI" id="CHEBI:597326"/>
    </cofactor>
</comment>
<dbReference type="PANTHER" id="PTHR46383:SF1">
    <property type="entry name" value="ASPARTATE AMINOTRANSFERASE"/>
    <property type="match status" value="1"/>
</dbReference>
<dbReference type="EMBL" id="RDOJ01000025">
    <property type="protein sequence ID" value="RLZ06556.1"/>
    <property type="molecule type" value="Genomic_DNA"/>
</dbReference>
<evidence type="ECO:0000256" key="5">
    <source>
        <dbReference type="ARBA" id="ARBA00022898"/>
    </source>
</evidence>
<dbReference type="NCBIfam" id="NF005744">
    <property type="entry name" value="PRK07568.1"/>
    <property type="match status" value="1"/>
</dbReference>
<organism evidence="7 8">
    <name type="scientific">Faecalibacter macacae</name>
    <dbReference type="NCBI Taxonomy" id="1859289"/>
    <lineage>
        <taxon>Bacteria</taxon>
        <taxon>Pseudomonadati</taxon>
        <taxon>Bacteroidota</taxon>
        <taxon>Flavobacteriia</taxon>
        <taxon>Flavobacteriales</taxon>
        <taxon>Weeksellaceae</taxon>
        <taxon>Faecalibacter</taxon>
    </lineage>
</organism>
<proteinExistence type="inferred from homology"/>
<reference evidence="7 8" key="1">
    <citation type="submission" date="2018-10" db="EMBL/GenBank/DDBJ databases">
        <authorList>
            <person name="Chen X."/>
        </authorList>
    </citation>
    <scope>NUCLEOTIDE SEQUENCE [LARGE SCALE GENOMIC DNA]</scope>
    <source>
        <strain evidence="7 8">YIM 102668</strain>
    </source>
</reference>
<evidence type="ECO:0000256" key="2">
    <source>
        <dbReference type="ARBA" id="ARBA00007441"/>
    </source>
</evidence>
<name>A0A3L9M3M0_9FLAO</name>
<dbReference type="InterPro" id="IPR015422">
    <property type="entry name" value="PyrdxlP-dep_Trfase_small"/>
</dbReference>
<evidence type="ECO:0000313" key="7">
    <source>
        <dbReference type="EMBL" id="RLZ06556.1"/>
    </source>
</evidence>
<evidence type="ECO:0000259" key="6">
    <source>
        <dbReference type="Pfam" id="PF00155"/>
    </source>
</evidence>
<dbReference type="OrthoDB" id="9802328at2"/>
<comment type="similarity">
    <text evidence="2">Belongs to the class-I pyridoxal-phosphate-dependent aminotransferase family.</text>
</comment>
<dbReference type="RefSeq" id="WP_121935679.1">
    <property type="nucleotide sequence ID" value="NZ_RDOJ01000025.1"/>
</dbReference>
<dbReference type="InterPro" id="IPR004839">
    <property type="entry name" value="Aminotransferase_I/II_large"/>
</dbReference>
<dbReference type="InterPro" id="IPR050596">
    <property type="entry name" value="AspAT/PAT-like"/>
</dbReference>